<accession>A0ACC6KRQ0</accession>
<keyword evidence="2" id="KW-1185">Reference proteome</keyword>
<evidence type="ECO:0000313" key="1">
    <source>
        <dbReference type="EMBL" id="MDR6781939.1"/>
    </source>
</evidence>
<reference evidence="1" key="1">
    <citation type="submission" date="2023-07" db="EMBL/GenBank/DDBJ databases">
        <title>Sorghum-associated microbial communities from plants grown in Nebraska, USA.</title>
        <authorList>
            <person name="Schachtman D."/>
        </authorList>
    </citation>
    <scope>NUCLEOTIDE SEQUENCE</scope>
    <source>
        <strain evidence="1">2697</strain>
    </source>
</reference>
<comment type="caution">
    <text evidence="1">The sequence shown here is derived from an EMBL/GenBank/DDBJ whole genome shotgun (WGS) entry which is preliminary data.</text>
</comment>
<sequence>MALDKNAYQILVIEDNTGDFVLVEDFLFEQIEAPKIVQALNYKDAVNILSNQQTRFDIILLDLSLPDNKGEKLIQGVVALSQNTPVIVLTGYEDFAFGVKSLSLGVSDYILKDELTALSLYKSIIYNSERKKINNALEAQNKKLQDIAWMHSHSIRSPLSKVMGLAELLKLSDIKDKEIAMLIEHLLSSANELDEAIQNISNKSTS</sequence>
<protein>
    <submittedName>
        <fullName evidence="1">YesN/AraC family two-component response regulator</fullName>
    </submittedName>
</protein>
<evidence type="ECO:0000313" key="2">
    <source>
        <dbReference type="Proteomes" id="UP001246858"/>
    </source>
</evidence>
<dbReference type="Proteomes" id="UP001246858">
    <property type="component" value="Unassembled WGS sequence"/>
</dbReference>
<name>A0ACC6KRQ0_9SPHI</name>
<dbReference type="EMBL" id="JAVDTF010000001">
    <property type="protein sequence ID" value="MDR6781939.1"/>
    <property type="molecule type" value="Genomic_DNA"/>
</dbReference>
<organism evidence="1 2">
    <name type="scientific">Pedobacter africanus</name>
    <dbReference type="NCBI Taxonomy" id="151894"/>
    <lineage>
        <taxon>Bacteria</taxon>
        <taxon>Pseudomonadati</taxon>
        <taxon>Bacteroidota</taxon>
        <taxon>Sphingobacteriia</taxon>
        <taxon>Sphingobacteriales</taxon>
        <taxon>Sphingobacteriaceae</taxon>
        <taxon>Pedobacter</taxon>
    </lineage>
</organism>
<proteinExistence type="predicted"/>
<gene>
    <name evidence="1" type="ORF">J2X78_000491</name>
</gene>